<proteinExistence type="predicted"/>
<dbReference type="Proteomes" id="UP000324233">
    <property type="component" value="Chromosome"/>
</dbReference>
<keyword evidence="2" id="KW-1185">Reference proteome</keyword>
<dbReference type="RefSeq" id="WP_148596182.1">
    <property type="nucleotide sequence ID" value="NZ_CP042997.1"/>
</dbReference>
<protein>
    <submittedName>
        <fullName evidence="1">Uncharacterized protein</fullName>
    </submittedName>
</protein>
<dbReference type="EMBL" id="CP042997">
    <property type="protein sequence ID" value="QEH36505.1"/>
    <property type="molecule type" value="Genomic_DNA"/>
</dbReference>
<gene>
    <name evidence="1" type="ORF">OJF2_50890</name>
</gene>
<sequence>MPVNNYSIGKDISYSVVTPSGTLTLNGKTDYSIKPIFTDLKHKGLDGITSHGVIPDGWQIDMKFDRTDPNVDNYFAQLEANYFNGVNQQGGTIFENIVEKDGSITQFRYTNVILKYDNAGDWKGDSLIPISVSAMASRRIKVQ</sequence>
<reference evidence="1 2" key="1">
    <citation type="submission" date="2019-08" db="EMBL/GenBank/DDBJ databases">
        <title>Deep-cultivation of Planctomycetes and their phenomic and genomic characterization uncovers novel biology.</title>
        <authorList>
            <person name="Wiegand S."/>
            <person name="Jogler M."/>
            <person name="Boedeker C."/>
            <person name="Pinto D."/>
            <person name="Vollmers J."/>
            <person name="Rivas-Marin E."/>
            <person name="Kohn T."/>
            <person name="Peeters S.H."/>
            <person name="Heuer A."/>
            <person name="Rast P."/>
            <person name="Oberbeckmann S."/>
            <person name="Bunk B."/>
            <person name="Jeske O."/>
            <person name="Meyerdierks A."/>
            <person name="Storesund J.E."/>
            <person name="Kallscheuer N."/>
            <person name="Luecker S."/>
            <person name="Lage O.M."/>
            <person name="Pohl T."/>
            <person name="Merkel B.J."/>
            <person name="Hornburger P."/>
            <person name="Mueller R.-W."/>
            <person name="Bruemmer F."/>
            <person name="Labrenz M."/>
            <person name="Spormann A.M."/>
            <person name="Op den Camp H."/>
            <person name="Overmann J."/>
            <person name="Amann R."/>
            <person name="Jetten M.S.M."/>
            <person name="Mascher T."/>
            <person name="Medema M.H."/>
            <person name="Devos D.P."/>
            <person name="Kaster A.-K."/>
            <person name="Ovreas L."/>
            <person name="Rohde M."/>
            <person name="Galperin M.Y."/>
            <person name="Jogler C."/>
        </authorList>
    </citation>
    <scope>NUCLEOTIDE SEQUENCE [LARGE SCALE GENOMIC DNA]</scope>
    <source>
        <strain evidence="1 2">OJF2</strain>
    </source>
</reference>
<name>A0A5B9W8U4_9BACT</name>
<dbReference type="KEGG" id="agv:OJF2_50890"/>
<dbReference type="AlphaFoldDB" id="A0A5B9W8U4"/>
<dbReference type="OrthoDB" id="6934054at2"/>
<organism evidence="1 2">
    <name type="scientific">Aquisphaera giovannonii</name>
    <dbReference type="NCBI Taxonomy" id="406548"/>
    <lineage>
        <taxon>Bacteria</taxon>
        <taxon>Pseudomonadati</taxon>
        <taxon>Planctomycetota</taxon>
        <taxon>Planctomycetia</taxon>
        <taxon>Isosphaerales</taxon>
        <taxon>Isosphaeraceae</taxon>
        <taxon>Aquisphaera</taxon>
    </lineage>
</organism>
<evidence type="ECO:0000313" key="2">
    <source>
        <dbReference type="Proteomes" id="UP000324233"/>
    </source>
</evidence>
<evidence type="ECO:0000313" key="1">
    <source>
        <dbReference type="EMBL" id="QEH36505.1"/>
    </source>
</evidence>
<accession>A0A5B9W8U4</accession>